<evidence type="ECO:0000256" key="1">
    <source>
        <dbReference type="ARBA" id="ARBA00004141"/>
    </source>
</evidence>
<comment type="similarity">
    <text evidence="2">Belongs to the bacterial sugar transferase family.</text>
</comment>
<dbReference type="Proteomes" id="UP000229931">
    <property type="component" value="Unassembled WGS sequence"/>
</dbReference>
<keyword evidence="3" id="KW-0808">Transferase</keyword>
<dbReference type="GO" id="GO:0016020">
    <property type="term" value="C:membrane"/>
    <property type="evidence" value="ECO:0007669"/>
    <property type="project" value="UniProtKB-SubCell"/>
</dbReference>
<evidence type="ECO:0000313" key="10">
    <source>
        <dbReference type="Proteomes" id="UP000229931"/>
    </source>
</evidence>
<protein>
    <recommendedName>
        <fullName evidence="8">Bacterial sugar transferase domain-containing protein</fullName>
    </recommendedName>
</protein>
<dbReference type="PANTHER" id="PTHR30576">
    <property type="entry name" value="COLANIC BIOSYNTHESIS UDP-GLUCOSE LIPID CARRIER TRANSFERASE"/>
    <property type="match status" value="1"/>
</dbReference>
<dbReference type="InterPro" id="IPR003362">
    <property type="entry name" value="Bact_transf"/>
</dbReference>
<feature type="transmembrane region" description="Helical" evidence="7">
    <location>
        <begin position="45"/>
        <end position="65"/>
    </location>
</feature>
<feature type="domain" description="Bacterial sugar transferase" evidence="8">
    <location>
        <begin position="270"/>
        <end position="452"/>
    </location>
</feature>
<proteinExistence type="inferred from homology"/>
<organism evidence="9 10">
    <name type="scientific">Candidatus Kuenenbacteria bacterium CG_4_8_14_3_um_filter_39_15</name>
    <dbReference type="NCBI Taxonomy" id="1974615"/>
    <lineage>
        <taxon>Bacteria</taxon>
        <taxon>Candidatus Kueneniibacteriota</taxon>
    </lineage>
</organism>
<accession>A0A2M7ILX1</accession>
<dbReference type="NCBIfam" id="TIGR03025">
    <property type="entry name" value="EPS_sugtrans"/>
    <property type="match status" value="1"/>
</dbReference>
<dbReference type="Pfam" id="PF02397">
    <property type="entry name" value="Bac_transf"/>
    <property type="match status" value="1"/>
</dbReference>
<comment type="caution">
    <text evidence="9">The sequence shown here is derived from an EMBL/GenBank/DDBJ whole genome shotgun (WGS) entry which is preliminary data.</text>
</comment>
<feature type="transmembrane region" description="Helical" evidence="7">
    <location>
        <begin position="9"/>
        <end position="33"/>
    </location>
</feature>
<feature type="transmembrane region" description="Helical" evidence="7">
    <location>
        <begin position="109"/>
        <end position="126"/>
    </location>
</feature>
<evidence type="ECO:0000313" key="9">
    <source>
        <dbReference type="EMBL" id="PIW95780.1"/>
    </source>
</evidence>
<evidence type="ECO:0000259" key="8">
    <source>
        <dbReference type="Pfam" id="PF02397"/>
    </source>
</evidence>
<comment type="subcellular location">
    <subcellularLocation>
        <location evidence="1">Membrane</location>
        <topology evidence="1">Multi-pass membrane protein</topology>
    </subcellularLocation>
</comment>
<evidence type="ECO:0000256" key="4">
    <source>
        <dbReference type="ARBA" id="ARBA00022692"/>
    </source>
</evidence>
<evidence type="ECO:0000256" key="3">
    <source>
        <dbReference type="ARBA" id="ARBA00022679"/>
    </source>
</evidence>
<dbReference type="AlphaFoldDB" id="A0A2M7ILX1"/>
<dbReference type="Pfam" id="PF13727">
    <property type="entry name" value="CoA_binding_3"/>
    <property type="match status" value="1"/>
</dbReference>
<evidence type="ECO:0000256" key="6">
    <source>
        <dbReference type="ARBA" id="ARBA00023136"/>
    </source>
</evidence>
<reference evidence="10" key="1">
    <citation type="submission" date="2017-09" db="EMBL/GenBank/DDBJ databases">
        <title>Depth-based differentiation of microbial function through sediment-hosted aquifers and enrichment of novel symbionts in the deep terrestrial subsurface.</title>
        <authorList>
            <person name="Probst A.J."/>
            <person name="Ladd B."/>
            <person name="Jarett J.K."/>
            <person name="Geller-Mcgrath D.E."/>
            <person name="Sieber C.M.K."/>
            <person name="Emerson J.B."/>
            <person name="Anantharaman K."/>
            <person name="Thomas B.C."/>
            <person name="Malmstrom R."/>
            <person name="Stieglmeier M."/>
            <person name="Klingl A."/>
            <person name="Woyke T."/>
            <person name="Ryan C.M."/>
            <person name="Banfield J.F."/>
        </authorList>
    </citation>
    <scope>NUCLEOTIDE SEQUENCE [LARGE SCALE GENOMIC DNA]</scope>
</reference>
<dbReference type="PANTHER" id="PTHR30576:SF0">
    <property type="entry name" value="UNDECAPRENYL-PHOSPHATE N-ACETYLGALACTOSAMINYL 1-PHOSPHATE TRANSFERASE-RELATED"/>
    <property type="match status" value="1"/>
</dbReference>
<feature type="transmembrane region" description="Helical" evidence="7">
    <location>
        <begin position="77"/>
        <end position="97"/>
    </location>
</feature>
<keyword evidence="5 7" id="KW-1133">Transmembrane helix</keyword>
<dbReference type="EMBL" id="PFHP01000033">
    <property type="protein sequence ID" value="PIW95780.1"/>
    <property type="molecule type" value="Genomic_DNA"/>
</dbReference>
<evidence type="ECO:0000256" key="7">
    <source>
        <dbReference type="SAM" id="Phobius"/>
    </source>
</evidence>
<keyword evidence="6 7" id="KW-0472">Membrane</keyword>
<keyword evidence="4 7" id="KW-0812">Transmembrane</keyword>
<name>A0A2M7ILX1_9BACT</name>
<dbReference type="InterPro" id="IPR017475">
    <property type="entry name" value="EPS_sugar_tfrase"/>
</dbReference>
<sequence>MNIMTKIKIAVLLIGDIIILYFALYLTLWLRYWRPVQAELWNKHWLPFTIIFIMWLIVFFINKMYDLKTARNNFNFYKVWFNSLIWCGLIGFIFFYITTTGISPKTVMVLDLAVFGGLFLLWRRLFNRLIVYKKFVENMVIIGLTKEMIELAREINSKPQMGLRVVGMVSLQKSEIKFDQLEIAIINDWDELKNFFDKKKVRTIILGSDAHDYPDLISKLYESLELGVNILDRPTFAEKFTSKILINTIGQMWFLENIKESNKQIYEIIKRVMDIMLSCVFLIITLPLIPLIYLITRLTSKGPGFFMQQRTGKNGKKFMAVKFRTMYQNAESHGPQWAQKNDPRVTSIGRILRKIRIDEIPQLINILRGEMSFIGPRPERPEFIGQLKESIPFYETRLLVKPGLTGWAQINFPYGATEADALEKLQYDLYYIKNRSFALDLSILLKTIKTVLSGGGQ</sequence>
<evidence type="ECO:0000256" key="5">
    <source>
        <dbReference type="ARBA" id="ARBA00022989"/>
    </source>
</evidence>
<dbReference type="GO" id="GO:0016780">
    <property type="term" value="F:phosphotransferase activity, for other substituted phosphate groups"/>
    <property type="evidence" value="ECO:0007669"/>
    <property type="project" value="TreeGrafter"/>
</dbReference>
<evidence type="ECO:0000256" key="2">
    <source>
        <dbReference type="ARBA" id="ARBA00006464"/>
    </source>
</evidence>
<dbReference type="Gene3D" id="3.40.50.720">
    <property type="entry name" value="NAD(P)-binding Rossmann-like Domain"/>
    <property type="match status" value="1"/>
</dbReference>
<feature type="transmembrane region" description="Helical" evidence="7">
    <location>
        <begin position="275"/>
        <end position="295"/>
    </location>
</feature>
<gene>
    <name evidence="9" type="ORF">COZ84_01680</name>
</gene>